<dbReference type="PROSITE" id="PS50113">
    <property type="entry name" value="PAC"/>
    <property type="match status" value="1"/>
</dbReference>
<dbReference type="EMBL" id="BSNJ01000003">
    <property type="protein sequence ID" value="GLQ20460.1"/>
    <property type="molecule type" value="Genomic_DNA"/>
</dbReference>
<evidence type="ECO:0000313" key="2">
    <source>
        <dbReference type="EMBL" id="GLQ20460.1"/>
    </source>
</evidence>
<dbReference type="SMART" id="SM00086">
    <property type="entry name" value="PAC"/>
    <property type="match status" value="1"/>
</dbReference>
<dbReference type="InterPro" id="IPR000700">
    <property type="entry name" value="PAS-assoc_C"/>
</dbReference>
<evidence type="ECO:0000313" key="3">
    <source>
        <dbReference type="Proteomes" id="UP001161390"/>
    </source>
</evidence>
<evidence type="ECO:0000259" key="1">
    <source>
        <dbReference type="PROSITE" id="PS50113"/>
    </source>
</evidence>
<comment type="caution">
    <text evidence="2">The sequence shown here is derived from an EMBL/GenBank/DDBJ whole genome shotgun (WGS) entry which is preliminary data.</text>
</comment>
<keyword evidence="3" id="KW-1185">Reference proteome</keyword>
<organism evidence="2 3">
    <name type="scientific">Algimonas porphyrae</name>
    <dbReference type="NCBI Taxonomy" id="1128113"/>
    <lineage>
        <taxon>Bacteria</taxon>
        <taxon>Pseudomonadati</taxon>
        <taxon>Pseudomonadota</taxon>
        <taxon>Alphaproteobacteria</taxon>
        <taxon>Maricaulales</taxon>
        <taxon>Robiginitomaculaceae</taxon>
        <taxon>Algimonas</taxon>
    </lineage>
</organism>
<gene>
    <name evidence="2" type="ORF">GCM10007854_14150</name>
</gene>
<dbReference type="InterPro" id="IPR013656">
    <property type="entry name" value="PAS_4"/>
</dbReference>
<dbReference type="Pfam" id="PF08448">
    <property type="entry name" value="PAS_4"/>
    <property type="match status" value="1"/>
</dbReference>
<dbReference type="InterPro" id="IPR035965">
    <property type="entry name" value="PAS-like_dom_sf"/>
</dbReference>
<reference evidence="2" key="1">
    <citation type="journal article" date="2014" name="Int. J. Syst. Evol. Microbiol.">
        <title>Complete genome of a new Firmicutes species belonging to the dominant human colonic microbiota ('Ruminococcus bicirculans') reveals two chromosomes and a selective capacity to utilize plant glucans.</title>
        <authorList>
            <consortium name="NISC Comparative Sequencing Program"/>
            <person name="Wegmann U."/>
            <person name="Louis P."/>
            <person name="Goesmann A."/>
            <person name="Henrissat B."/>
            <person name="Duncan S.H."/>
            <person name="Flint H.J."/>
        </authorList>
    </citation>
    <scope>NUCLEOTIDE SEQUENCE</scope>
    <source>
        <strain evidence="2">NBRC 108216</strain>
    </source>
</reference>
<accession>A0ABQ5UYT2</accession>
<dbReference type="Proteomes" id="UP001161390">
    <property type="component" value="Unassembled WGS sequence"/>
</dbReference>
<reference evidence="2" key="2">
    <citation type="submission" date="2023-01" db="EMBL/GenBank/DDBJ databases">
        <title>Draft genome sequence of Algimonas porphyrae strain NBRC 108216.</title>
        <authorList>
            <person name="Sun Q."/>
            <person name="Mori K."/>
        </authorList>
    </citation>
    <scope>NUCLEOTIDE SEQUENCE</scope>
    <source>
        <strain evidence="2">NBRC 108216</strain>
    </source>
</reference>
<dbReference type="InterPro" id="IPR001610">
    <property type="entry name" value="PAC"/>
</dbReference>
<protein>
    <recommendedName>
        <fullName evidence="1">PAC domain-containing protein</fullName>
    </recommendedName>
</protein>
<dbReference type="Gene3D" id="3.30.450.20">
    <property type="entry name" value="PAS domain"/>
    <property type="match status" value="1"/>
</dbReference>
<proteinExistence type="predicted"/>
<dbReference type="RefSeq" id="WP_284371085.1">
    <property type="nucleotide sequence ID" value="NZ_BSNJ01000003.1"/>
</dbReference>
<sequence>MSGPVIVRPRAFRSPERKARLLLASLPIFAGLLSKDGTVLECNFAPLGGPLDTRPDWIGRPFERGPWWDYSEESRADILIMLGRAQRGERVARERLYRRPDGQMGVMMLTLVPLFAPYGQPDAILVMAVDVTERRRERDTAERIAFDMAHRLRNSFTIMRTLATRSDLEDTDGRTALSRRLSRVRDSHSVAFRYLFFDVPIQNVVEAAIDDQDRLSRYEFDPVSVPVDYVEMLMLALGELARKGEAAELFCLRRGDRRLRLQWRESTPRADADLPAGLSHVLVKTMPEQQSGGQVQIRNDLNGFFWLFDCPLIHPDLDETPTGDNTAAP</sequence>
<name>A0ABQ5UYT2_9PROT</name>
<dbReference type="SUPFAM" id="SSF55785">
    <property type="entry name" value="PYP-like sensor domain (PAS domain)"/>
    <property type="match status" value="1"/>
</dbReference>
<feature type="domain" description="PAC" evidence="1">
    <location>
        <begin position="90"/>
        <end position="143"/>
    </location>
</feature>